<dbReference type="Proteomes" id="UP000540519">
    <property type="component" value="Unassembled WGS sequence"/>
</dbReference>
<dbReference type="RefSeq" id="WP_155600160.1">
    <property type="nucleotide sequence ID" value="NZ_RCNR01000022.1"/>
</dbReference>
<dbReference type="OrthoDB" id="1115640at2"/>
<organism evidence="1 2">
    <name type="scientific">Zobellia amurskyensis</name>
    <dbReference type="NCBI Taxonomy" id="248905"/>
    <lineage>
        <taxon>Bacteria</taxon>
        <taxon>Pseudomonadati</taxon>
        <taxon>Bacteroidota</taxon>
        <taxon>Flavobacteriia</taxon>
        <taxon>Flavobacteriales</taxon>
        <taxon>Flavobacteriaceae</taxon>
        <taxon>Zobellia</taxon>
    </lineage>
</organism>
<proteinExistence type="predicted"/>
<gene>
    <name evidence="1" type="ORF">D9O36_12465</name>
</gene>
<keyword evidence="2" id="KW-1185">Reference proteome</keyword>
<dbReference type="EMBL" id="RCNR01000022">
    <property type="protein sequence ID" value="MUH36658.1"/>
    <property type="molecule type" value="Genomic_DNA"/>
</dbReference>
<comment type="caution">
    <text evidence="1">The sequence shown here is derived from an EMBL/GenBank/DDBJ whole genome shotgun (WGS) entry which is preliminary data.</text>
</comment>
<protein>
    <recommendedName>
        <fullName evidence="3">Glycosyltransferase involved in cell wall biosynthesis</fullName>
    </recommendedName>
</protein>
<evidence type="ECO:0000313" key="2">
    <source>
        <dbReference type="Proteomes" id="UP000540519"/>
    </source>
</evidence>
<accession>A0A7X2ZUJ5</accession>
<sequence>MKTALIEISTSHEECLYSQAKFMENSEFKLDLFIHPKLNPQIALYQELFENVFFIEEETGLFTKLRSSIKLLKRLKTYDLLIFNTASSSKLIRNTLLLLNLYPKIKCIGLLHNSKKIESSFTQKIISTKIKKYFVLADHLKQTSQSKIKLESFYPIFFPTTNETVQKNENEIWVVIPGRIDFLRRDYMLLLNSLEKIKTLSNIKFIFLGKLLETTKDGNALLLEFKNSKFQNQIIFFNRFIENEEYQAYLSKADMIMPLLKCDTSYLQNKISGSFNLAYAHKKALLSQEFFNQITDFSGNTIFFNRENLHNILEDIDKRKMKCPTFEDLDKWSFKNQKENYLYFLRSN</sequence>
<evidence type="ECO:0008006" key="3">
    <source>
        <dbReference type="Google" id="ProtNLM"/>
    </source>
</evidence>
<evidence type="ECO:0000313" key="1">
    <source>
        <dbReference type="EMBL" id="MUH36658.1"/>
    </source>
</evidence>
<reference evidence="1 2" key="1">
    <citation type="journal article" date="2019" name="Mar. Drugs">
        <title>Comparative Genomics and CAZyme Genome Repertoires of Marine Zobellia amurskyensis KMM 3526(T) and Zobellia laminariae KMM 3676(T).</title>
        <authorList>
            <person name="Chernysheva N."/>
            <person name="Bystritskaya E."/>
            <person name="Stenkova A."/>
            <person name="Golovkin I."/>
            <person name="Nedashkovskaya O."/>
            <person name="Isaeva M."/>
        </authorList>
    </citation>
    <scope>NUCLEOTIDE SEQUENCE [LARGE SCALE GENOMIC DNA]</scope>
    <source>
        <strain evidence="1 2">KMM 3526</strain>
    </source>
</reference>
<dbReference type="AlphaFoldDB" id="A0A7X2ZUJ5"/>
<dbReference type="SUPFAM" id="SSF53756">
    <property type="entry name" value="UDP-Glycosyltransferase/glycogen phosphorylase"/>
    <property type="match status" value="1"/>
</dbReference>
<name>A0A7X2ZUJ5_9FLAO</name>